<evidence type="ECO:0000313" key="5">
    <source>
        <dbReference type="Proteomes" id="UP000269221"/>
    </source>
</evidence>
<keyword evidence="1" id="KW-0853">WD repeat</keyword>
<accession>A0A3M0JZU1</accession>
<evidence type="ECO:0000256" key="1">
    <source>
        <dbReference type="ARBA" id="ARBA00022574"/>
    </source>
</evidence>
<dbReference type="EMBL" id="QRBI01000120">
    <property type="protein sequence ID" value="RMC06415.1"/>
    <property type="molecule type" value="Genomic_DNA"/>
</dbReference>
<sequence>MAHALEWPSLAVQWLPDVSRIEMEIKTKINHEDEVNCAYYMLQNPCIIAAKTPSADVLVFDYTKHPSKPGGSDSFETVALWDLQNLKLKLHSFESHKDEIFQFIHGGHNSKISNFSGNPNEPWVICSVSEDSIMQIWQTAENIYSDEEPDITAADLEAQGM</sequence>
<dbReference type="SUPFAM" id="SSF50978">
    <property type="entry name" value="WD40 repeat-like"/>
    <property type="match status" value="1"/>
</dbReference>
<evidence type="ECO:0000259" key="3">
    <source>
        <dbReference type="Pfam" id="PF12265"/>
    </source>
</evidence>
<evidence type="ECO:0000313" key="4">
    <source>
        <dbReference type="EMBL" id="RMC06415.1"/>
    </source>
</evidence>
<dbReference type="InterPro" id="IPR022052">
    <property type="entry name" value="Histone-bd_RBBP4-like_N"/>
</dbReference>
<proteinExistence type="predicted"/>
<dbReference type="AlphaFoldDB" id="A0A3M0JZU1"/>
<keyword evidence="2" id="KW-0677">Repeat</keyword>
<feature type="domain" description="Histone-binding protein RBBP4-like N-terminal" evidence="3">
    <location>
        <begin position="1"/>
        <end position="22"/>
    </location>
</feature>
<evidence type="ECO:0000256" key="2">
    <source>
        <dbReference type="ARBA" id="ARBA00022737"/>
    </source>
</evidence>
<dbReference type="OrthoDB" id="427795at2759"/>
<dbReference type="Proteomes" id="UP000269221">
    <property type="component" value="Unassembled WGS sequence"/>
</dbReference>
<comment type="caution">
    <text evidence="4">The sequence shown here is derived from an EMBL/GenBank/DDBJ whole genome shotgun (WGS) entry which is preliminary data.</text>
</comment>
<dbReference type="InterPro" id="IPR015943">
    <property type="entry name" value="WD40/YVTN_repeat-like_dom_sf"/>
</dbReference>
<dbReference type="PANTHER" id="PTHR22850">
    <property type="entry name" value="WD40 REPEAT FAMILY"/>
    <property type="match status" value="1"/>
</dbReference>
<protein>
    <recommendedName>
        <fullName evidence="3">Histone-binding protein RBBP4-like N-terminal domain-containing protein</fullName>
    </recommendedName>
</protein>
<dbReference type="Gene3D" id="2.130.10.10">
    <property type="entry name" value="YVTN repeat-like/Quinoprotein amine dehydrogenase"/>
    <property type="match status" value="2"/>
</dbReference>
<dbReference type="InterPro" id="IPR036322">
    <property type="entry name" value="WD40_repeat_dom_sf"/>
</dbReference>
<organism evidence="4 5">
    <name type="scientific">Hirundo rustica rustica</name>
    <dbReference type="NCBI Taxonomy" id="333673"/>
    <lineage>
        <taxon>Eukaryota</taxon>
        <taxon>Metazoa</taxon>
        <taxon>Chordata</taxon>
        <taxon>Craniata</taxon>
        <taxon>Vertebrata</taxon>
        <taxon>Euteleostomi</taxon>
        <taxon>Archelosauria</taxon>
        <taxon>Archosauria</taxon>
        <taxon>Dinosauria</taxon>
        <taxon>Saurischia</taxon>
        <taxon>Theropoda</taxon>
        <taxon>Coelurosauria</taxon>
        <taxon>Aves</taxon>
        <taxon>Neognathae</taxon>
        <taxon>Neoaves</taxon>
        <taxon>Telluraves</taxon>
        <taxon>Australaves</taxon>
        <taxon>Passeriformes</taxon>
        <taxon>Sylvioidea</taxon>
        <taxon>Hirundinidae</taxon>
        <taxon>Hirundo</taxon>
    </lineage>
</organism>
<name>A0A3M0JZU1_HIRRU</name>
<dbReference type="InterPro" id="IPR050459">
    <property type="entry name" value="WD_repeat_RBAP46/RBAP48/MSI1"/>
</dbReference>
<reference evidence="4 5" key="1">
    <citation type="submission" date="2018-07" db="EMBL/GenBank/DDBJ databases">
        <title>A high quality draft genome assembly of the barn swallow (H. rustica rustica).</title>
        <authorList>
            <person name="Formenti G."/>
            <person name="Chiara M."/>
            <person name="Poveda L."/>
            <person name="Francoijs K.-J."/>
            <person name="Bonisoli-Alquati A."/>
            <person name="Canova L."/>
            <person name="Gianfranceschi L."/>
            <person name="Horner D.S."/>
            <person name="Saino N."/>
        </authorList>
    </citation>
    <scope>NUCLEOTIDE SEQUENCE [LARGE SCALE GENOMIC DNA]</scope>
    <source>
        <strain evidence="4">Chelidonia</strain>
        <tissue evidence="4">Blood</tissue>
    </source>
</reference>
<keyword evidence="5" id="KW-1185">Reference proteome</keyword>
<gene>
    <name evidence="4" type="ORF">DUI87_15849</name>
</gene>
<dbReference type="Pfam" id="PF12265">
    <property type="entry name" value="CAF1C_H4-bd"/>
    <property type="match status" value="1"/>
</dbReference>
<dbReference type="STRING" id="333673.A0A3M0JZU1"/>